<dbReference type="InterPro" id="IPR001750">
    <property type="entry name" value="ND/Mrp_TM"/>
</dbReference>
<dbReference type="GO" id="GO:0005886">
    <property type="term" value="C:plasma membrane"/>
    <property type="evidence" value="ECO:0007669"/>
    <property type="project" value="UniProtKB-SubCell"/>
</dbReference>
<feature type="transmembrane region" description="Helical" evidence="6">
    <location>
        <begin position="136"/>
        <end position="154"/>
    </location>
</feature>
<feature type="transmembrane region" description="Helical" evidence="6">
    <location>
        <begin position="166"/>
        <end position="186"/>
    </location>
</feature>
<evidence type="ECO:0000256" key="3">
    <source>
        <dbReference type="ARBA" id="ARBA00022692"/>
    </source>
</evidence>
<keyword evidence="4 6" id="KW-1133">Transmembrane helix</keyword>
<evidence type="ECO:0000256" key="5">
    <source>
        <dbReference type="ARBA" id="ARBA00023136"/>
    </source>
</evidence>
<feature type="transmembrane region" description="Helical" evidence="6">
    <location>
        <begin position="434"/>
        <end position="453"/>
    </location>
</feature>
<sequence length="533" mass="54820">MSTFVVAPILTALFTAVTALLLHRRTRLQTAASLAGTVAYAAAVGVLAWRVALAPDPVGATTYQVGGWPAPFGITLVADALAAFMLVMVATVGVASLVFSTRYVEAPEEKRFYHPLFHFLLVGVSGAFLTGDVFNLFVWFEVMLMASYVFVVFYGGPQHTRAALRYVALNLVGSALMLLAVGGLYATTGTLNMADMSRRLAEPAAYGISVEPVVGLSALLLSVFALKAGLVPFQFWVPSAYRAAPLPVTAMLAGATKKVGIYALVRLYFTVFAAAELPVSLPLPGVDGGSPLAFFAPALFLMAVASVVVGGFGAVDADSFEGVLAYSSIGQIGFIAIPVAIGAAASSPALRRLGVLAGLVYALNHALAKGTLFLTAAATRSAVGTSRLEDLGGLASRSPLLGSVFLVGALALVGIPPLSGFFGKFLAFDVAVRAEAAVAVAVLLLGTGLTIAYTTRAWNRAFWGQQSAAVGAADVDPVQAAVLVGLALTIVAVGVGFDPVYEFAEAAARAATDRGAYVDAVDPADVETGGESA</sequence>
<dbReference type="EMBL" id="JBHSDS010000008">
    <property type="protein sequence ID" value="MFC4359515.1"/>
    <property type="molecule type" value="Genomic_DNA"/>
</dbReference>
<gene>
    <name evidence="8" type="ORF">ACFO0N_16350</name>
</gene>
<feature type="transmembrane region" description="Helical" evidence="6">
    <location>
        <begin position="400"/>
        <end position="422"/>
    </location>
</feature>
<reference evidence="8 9" key="1">
    <citation type="journal article" date="2019" name="Int. J. Syst. Evol. Microbiol.">
        <title>The Global Catalogue of Microorganisms (GCM) 10K type strain sequencing project: providing services to taxonomists for standard genome sequencing and annotation.</title>
        <authorList>
            <consortium name="The Broad Institute Genomics Platform"/>
            <consortium name="The Broad Institute Genome Sequencing Center for Infectious Disease"/>
            <person name="Wu L."/>
            <person name="Ma J."/>
        </authorList>
    </citation>
    <scope>NUCLEOTIDE SEQUENCE [LARGE SCALE GENOMIC DNA]</scope>
    <source>
        <strain evidence="8 9">CGMCC 1.12553</strain>
    </source>
</reference>
<dbReference type="RefSeq" id="WP_267621681.1">
    <property type="nucleotide sequence ID" value="NZ_JAODIW010000006.1"/>
</dbReference>
<feature type="transmembrane region" description="Helical" evidence="6">
    <location>
        <begin position="6"/>
        <end position="22"/>
    </location>
</feature>
<comment type="subcellular location">
    <subcellularLocation>
        <location evidence="1">Cell membrane</location>
        <topology evidence="1">Multi-pass membrane protein</topology>
    </subcellularLocation>
</comment>
<feature type="transmembrane region" description="Helical" evidence="6">
    <location>
        <begin position="72"/>
        <end position="100"/>
    </location>
</feature>
<dbReference type="PRINTS" id="PR01434">
    <property type="entry name" value="NADHDHGNASE5"/>
</dbReference>
<accession>A0ABD5PFU4</accession>
<evidence type="ECO:0000256" key="1">
    <source>
        <dbReference type="ARBA" id="ARBA00004651"/>
    </source>
</evidence>
<feature type="transmembrane region" description="Helical" evidence="6">
    <location>
        <begin position="292"/>
        <end position="312"/>
    </location>
</feature>
<feature type="transmembrane region" description="Helical" evidence="6">
    <location>
        <begin position="34"/>
        <end position="52"/>
    </location>
</feature>
<comment type="caution">
    <text evidence="8">The sequence shown here is derived from an EMBL/GenBank/DDBJ whole genome shotgun (WGS) entry which is preliminary data.</text>
</comment>
<feature type="transmembrane region" description="Helical" evidence="6">
    <location>
        <begin position="324"/>
        <end position="346"/>
    </location>
</feature>
<dbReference type="Pfam" id="PF00361">
    <property type="entry name" value="Proton_antipo_M"/>
    <property type="match status" value="2"/>
</dbReference>
<feature type="transmembrane region" description="Helical" evidence="6">
    <location>
        <begin position="206"/>
        <end position="226"/>
    </location>
</feature>
<keyword evidence="9" id="KW-1185">Reference proteome</keyword>
<protein>
    <submittedName>
        <fullName evidence="8">Complex I subunit 5 family protein</fullName>
    </submittedName>
</protein>
<dbReference type="InterPro" id="IPR050586">
    <property type="entry name" value="CPA3_Na-H_Antiporter_D"/>
</dbReference>
<name>A0ABD5PFU4_9EURY</name>
<feature type="domain" description="NADH:quinone oxidoreductase/Mrp antiporter transmembrane" evidence="7">
    <location>
        <begin position="131"/>
        <end position="272"/>
    </location>
</feature>
<evidence type="ECO:0000256" key="6">
    <source>
        <dbReference type="SAM" id="Phobius"/>
    </source>
</evidence>
<dbReference type="PANTHER" id="PTHR42703:SF1">
    <property type="entry name" value="NA(+)_H(+) ANTIPORTER SUBUNIT D1"/>
    <property type="match status" value="1"/>
</dbReference>
<keyword evidence="3 6" id="KW-0812">Transmembrane</keyword>
<keyword evidence="2" id="KW-1003">Cell membrane</keyword>
<proteinExistence type="predicted"/>
<organism evidence="8 9">
    <name type="scientific">Halobium salinum</name>
    <dbReference type="NCBI Taxonomy" id="1364940"/>
    <lineage>
        <taxon>Archaea</taxon>
        <taxon>Methanobacteriati</taxon>
        <taxon>Methanobacteriota</taxon>
        <taxon>Stenosarchaea group</taxon>
        <taxon>Halobacteria</taxon>
        <taxon>Halobacteriales</taxon>
        <taxon>Haloferacaceae</taxon>
        <taxon>Halobium</taxon>
    </lineage>
</organism>
<evidence type="ECO:0000259" key="7">
    <source>
        <dbReference type="Pfam" id="PF00361"/>
    </source>
</evidence>
<evidence type="ECO:0000313" key="9">
    <source>
        <dbReference type="Proteomes" id="UP001595921"/>
    </source>
</evidence>
<dbReference type="AlphaFoldDB" id="A0ABD5PFU4"/>
<dbReference type="Proteomes" id="UP001595921">
    <property type="component" value="Unassembled WGS sequence"/>
</dbReference>
<evidence type="ECO:0000256" key="4">
    <source>
        <dbReference type="ARBA" id="ARBA00022989"/>
    </source>
</evidence>
<evidence type="ECO:0000313" key="8">
    <source>
        <dbReference type="EMBL" id="MFC4359515.1"/>
    </source>
</evidence>
<feature type="domain" description="NADH:quinone oxidoreductase/Mrp antiporter transmembrane" evidence="7">
    <location>
        <begin position="296"/>
        <end position="450"/>
    </location>
</feature>
<keyword evidence="5 6" id="KW-0472">Membrane</keyword>
<feature type="transmembrane region" description="Helical" evidence="6">
    <location>
        <begin position="112"/>
        <end position="130"/>
    </location>
</feature>
<feature type="transmembrane region" description="Helical" evidence="6">
    <location>
        <begin position="259"/>
        <end position="280"/>
    </location>
</feature>
<dbReference type="PANTHER" id="PTHR42703">
    <property type="entry name" value="NADH DEHYDROGENASE"/>
    <property type="match status" value="1"/>
</dbReference>
<evidence type="ECO:0000256" key="2">
    <source>
        <dbReference type="ARBA" id="ARBA00022475"/>
    </source>
</evidence>